<gene>
    <name evidence="2" type="ORF">ICL16_15175</name>
</gene>
<reference evidence="2" key="1">
    <citation type="submission" date="2020-09" db="EMBL/GenBank/DDBJ databases">
        <title>Iningainema tapete sp. nov. (Scytonemataceae, Cyanobacteria) from greenhouses in central Florida (USA) produces two types of nodularin with biosynthetic potential for microcystin-LR and anabaenopeptins.</title>
        <authorList>
            <person name="Berthold D.E."/>
            <person name="Lefler F.W."/>
            <person name="Huang I.-S."/>
            <person name="Abdulla H."/>
            <person name="Zimba P.V."/>
            <person name="Laughinghouse H.D. IV."/>
        </authorList>
    </citation>
    <scope>NUCLEOTIDE SEQUENCE</scope>
    <source>
        <strain evidence="2">BLCCT55</strain>
    </source>
</reference>
<comment type="caution">
    <text evidence="2">The sequence shown here is derived from an EMBL/GenBank/DDBJ whole genome shotgun (WGS) entry which is preliminary data.</text>
</comment>
<feature type="domain" description="eCIS core" evidence="1">
    <location>
        <begin position="79"/>
        <end position="111"/>
    </location>
</feature>
<dbReference type="Pfam" id="PF13699">
    <property type="entry name" value="eCIS_core"/>
    <property type="match status" value="1"/>
</dbReference>
<dbReference type="AlphaFoldDB" id="A0A8J6XN17"/>
<evidence type="ECO:0000313" key="2">
    <source>
        <dbReference type="EMBL" id="MBD2773377.1"/>
    </source>
</evidence>
<keyword evidence="3" id="KW-1185">Reference proteome</keyword>
<protein>
    <submittedName>
        <fullName evidence="2">DUF4157 domain-containing protein</fullName>
    </submittedName>
</protein>
<evidence type="ECO:0000313" key="3">
    <source>
        <dbReference type="Proteomes" id="UP000629098"/>
    </source>
</evidence>
<accession>A0A8J6XN17</accession>
<proteinExistence type="predicted"/>
<dbReference type="EMBL" id="JACXAE010000053">
    <property type="protein sequence ID" value="MBD2773377.1"/>
    <property type="molecule type" value="Genomic_DNA"/>
</dbReference>
<dbReference type="InterPro" id="IPR025295">
    <property type="entry name" value="eCIS_core_dom"/>
</dbReference>
<name>A0A8J6XN17_9CYAN</name>
<dbReference type="Proteomes" id="UP000629098">
    <property type="component" value="Unassembled WGS sequence"/>
</dbReference>
<organism evidence="2 3">
    <name type="scientific">Iningainema tapete BLCC-T55</name>
    <dbReference type="NCBI Taxonomy" id="2748662"/>
    <lineage>
        <taxon>Bacteria</taxon>
        <taxon>Bacillati</taxon>
        <taxon>Cyanobacteriota</taxon>
        <taxon>Cyanophyceae</taxon>
        <taxon>Nostocales</taxon>
        <taxon>Scytonemataceae</taxon>
        <taxon>Iningainema tapete</taxon>
    </lineage>
</organism>
<evidence type="ECO:0000259" key="1">
    <source>
        <dbReference type="Pfam" id="PF13699"/>
    </source>
</evidence>
<dbReference type="RefSeq" id="WP_190829131.1">
    <property type="nucleotide sequence ID" value="NZ_CAWPPI010000053.1"/>
</dbReference>
<sequence length="340" mass="36608">MTRQSATQTKQQSPTASVLSSGILQRKCTACGQKTVAGGECAQCQKKKSLLQRRASSQSEVSEVPPMVHEVLRSSGQSLDVGTRTIMEPRFGHDFSSVRVHSEVSRAAPMQVKAAFKTIAGLSLTETDLLGGSQEGNGTTLPYQEANELLECIRIMGADNAAFCRDAVSQLPPNTLTRSAIVILENGITSPTFNPCGQFTWDVGWNTTGRNGFIVQEINNVYNTQNCNGTPNNTVRATPRYWEAWLVDGSGTVTPNVGSTNDIWRRPNRPNTRGNWSMTANVYWANSLDPAAHFSGGNVADAGILLSTTTRPTNLASSLLTRKAGGTWDCCNGKNAHTPA</sequence>